<dbReference type="AlphaFoldDB" id="A0A7M1VMC2"/>
<feature type="domain" description="Sulfotransferase" evidence="1">
    <location>
        <begin position="5"/>
        <end position="175"/>
    </location>
</feature>
<organism evidence="3">
    <name type="scientific">Vibrio parahaemolyticus</name>
    <dbReference type="NCBI Taxonomy" id="670"/>
    <lineage>
        <taxon>Bacteria</taxon>
        <taxon>Pseudomonadati</taxon>
        <taxon>Pseudomonadota</taxon>
        <taxon>Gammaproteobacteria</taxon>
        <taxon>Vibrionales</taxon>
        <taxon>Vibrionaceae</taxon>
        <taxon>Vibrio</taxon>
    </lineage>
</organism>
<accession>A0A7M1VMC2</accession>
<dbReference type="EMBL" id="MT898372">
    <property type="protein sequence ID" value="QOS28409.1"/>
    <property type="molecule type" value="Genomic_DNA"/>
</dbReference>
<evidence type="ECO:0000313" key="4">
    <source>
        <dbReference type="EMBL" id="QOS17443.1"/>
    </source>
</evidence>
<dbReference type="EMBL" id="MT898078">
    <property type="protein sequence ID" value="QOS17443.1"/>
    <property type="molecule type" value="Genomic_DNA"/>
</dbReference>
<dbReference type="EMBL" id="MT898329">
    <property type="protein sequence ID" value="QOS26708.1"/>
    <property type="molecule type" value="Genomic_DNA"/>
</dbReference>
<evidence type="ECO:0000313" key="5">
    <source>
        <dbReference type="EMBL" id="QOS19692.1"/>
    </source>
</evidence>
<dbReference type="EMBL" id="MT898032">
    <property type="protein sequence ID" value="QOS15759.1"/>
    <property type="molecule type" value="Genomic_DNA"/>
</dbReference>
<dbReference type="InterPro" id="IPR000863">
    <property type="entry name" value="Sulfotransferase_dom"/>
</dbReference>
<protein>
    <recommendedName>
        <fullName evidence="1">Sulfotransferase domain-containing protein</fullName>
    </recommendedName>
</protein>
<evidence type="ECO:0000259" key="1">
    <source>
        <dbReference type="Pfam" id="PF00685"/>
    </source>
</evidence>
<dbReference type="InterPro" id="IPR027417">
    <property type="entry name" value="P-loop_NTPase"/>
</dbReference>
<dbReference type="EMBL" id="MT898139">
    <property type="protein sequence ID" value="QOS19692.1"/>
    <property type="molecule type" value="Genomic_DNA"/>
</dbReference>
<dbReference type="GO" id="GO:0008146">
    <property type="term" value="F:sulfotransferase activity"/>
    <property type="evidence" value="ECO:0007669"/>
    <property type="project" value="InterPro"/>
</dbReference>
<dbReference type="Pfam" id="PF00685">
    <property type="entry name" value="Sulfotransfer_1"/>
    <property type="match status" value="1"/>
</dbReference>
<dbReference type="SUPFAM" id="SSF52540">
    <property type="entry name" value="P-loop containing nucleoside triphosphate hydrolases"/>
    <property type="match status" value="1"/>
</dbReference>
<dbReference type="EMBL" id="MT898376">
    <property type="protein sequence ID" value="QOS28573.1"/>
    <property type="molecule type" value="Genomic_DNA"/>
</dbReference>
<reference evidence="3" key="1">
    <citation type="submission" date="2020-08" db="EMBL/GenBank/DDBJ databases">
        <title>Genetic structure, function and evolution of capsule biosynthesis loci in Vibrio parahaemolyticus.</title>
        <authorList>
            <person name="Li L."/>
            <person name="Bian S."/>
        </authorList>
    </citation>
    <scope>NUCLEOTIDE SEQUENCE</scope>
    <source>
        <strain evidence="9">VP193</strain>
        <strain evidence="2">VP27</strain>
        <strain evidence="6">VP271</strain>
        <strain evidence="5">VP37</strain>
        <strain evidence="4">VP41</strain>
        <strain evidence="10">VP53</strain>
        <strain evidence="3">VP54</strain>
        <strain evidence="7">VP55</strain>
        <strain evidence="8">VP70</strain>
    </source>
</reference>
<evidence type="ECO:0000313" key="10">
    <source>
        <dbReference type="EMBL" id="QOS28573.1"/>
    </source>
</evidence>
<evidence type="ECO:0000313" key="7">
    <source>
        <dbReference type="EMBL" id="QOS26708.1"/>
    </source>
</evidence>
<dbReference type="Gene3D" id="3.40.50.300">
    <property type="entry name" value="P-loop containing nucleotide triphosphate hydrolases"/>
    <property type="match status" value="1"/>
</dbReference>
<evidence type="ECO:0000313" key="6">
    <source>
        <dbReference type="EMBL" id="QOS21863.1"/>
    </source>
</evidence>
<evidence type="ECO:0000313" key="2">
    <source>
        <dbReference type="EMBL" id="QOS15759.1"/>
    </source>
</evidence>
<evidence type="ECO:0000313" key="3">
    <source>
        <dbReference type="EMBL" id="QOS16097.1"/>
    </source>
</evidence>
<evidence type="ECO:0000313" key="8">
    <source>
        <dbReference type="EMBL" id="QOS27739.1"/>
    </source>
</evidence>
<evidence type="ECO:0000313" key="9">
    <source>
        <dbReference type="EMBL" id="QOS28409.1"/>
    </source>
</evidence>
<dbReference type="EMBL" id="MT898041">
    <property type="protein sequence ID" value="QOS16097.1"/>
    <property type="molecule type" value="Genomic_DNA"/>
</dbReference>
<gene>
    <name evidence="9" type="ORF">VP193_00043</name>
    <name evidence="6" type="ORF">VP271_00050</name>
    <name evidence="2" type="ORF">VP27_00043</name>
    <name evidence="5" type="ORF">VP37_00043</name>
    <name evidence="4" type="ORF">VP41_00043</name>
    <name evidence="10" type="ORF">VP53_00043</name>
    <name evidence="3" type="ORF">VP54_00043</name>
    <name evidence="7" type="ORF">VP55_00043</name>
    <name evidence="8" type="ORF">VP70_00043</name>
</gene>
<dbReference type="EMBL" id="MT898356">
    <property type="protein sequence ID" value="QOS27739.1"/>
    <property type="molecule type" value="Genomic_DNA"/>
</dbReference>
<sequence length="401" mass="45637">MKKLVLHIGTEKTGTTSIQSMLSQNRQRFKAQGFHVLECAGEENHRLLPSIFIAKPDPFLKLSVNESGLGKAAFIEHVKKTIADEIRSLPKHVHTVITSSEHCQSRLKTAEEVAALHDFLVQFFDEIKVVCYVREQSAMCTSLYSTALKVGYKESIDEFAQSCHSGNIYYNHLKMLNLWSEAFGHESVCVKRFDFGEFVNNSLLDDFLSQIDTSLIDIIDKNVPRENESLNFMGQILSRSLNEAIPAQPERPIENQLRHDLKEFLYNNFKGKGAPLPYEKIANIYDDFEQSNLELNQRYLGGEGNAFPLPKYDENQGIQSVTSEQISAFAHLIEFIYKLGQRDSLEANEVELLRDAAIKLEDIDMNMSLRLMHQARLHRPTGALINKKIGDYQKILAAKKL</sequence>
<proteinExistence type="predicted"/>
<name>A0A7M1VMC2_VIBPH</name>
<dbReference type="EMBL" id="MT898199">
    <property type="protein sequence ID" value="QOS21863.1"/>
    <property type="molecule type" value="Genomic_DNA"/>
</dbReference>
<dbReference type="RefSeq" id="WP_075111041.1">
    <property type="nucleotide sequence ID" value="NZ_CP150864.1"/>
</dbReference>